<dbReference type="EMBL" id="JAPFFF010000031">
    <property type="protein sequence ID" value="KAK8845192.1"/>
    <property type="molecule type" value="Genomic_DNA"/>
</dbReference>
<sequence>MDLKYFQNTFNSHQIRMKDEFLDKIYQKFKIFFVSQIEDISTINTTINKGNIIIIDTMEYNKEEYLIICFEQTIILISKSNISFLENFFTNNINSNFIVISKKIEEIIAQYAQIDKPESKEIIEIYDYIKNKERPLIFSSFIVKTPLNKQINSIWLGLQRSILVFIIKKSYQKMNKNRLSNFDFKDKPENREIELNSSNNIRITKLGASISSTELICHLGLEQLFAMKIF</sequence>
<dbReference type="Proteomes" id="UP001470230">
    <property type="component" value="Unassembled WGS sequence"/>
</dbReference>
<evidence type="ECO:0000313" key="2">
    <source>
        <dbReference type="Proteomes" id="UP001470230"/>
    </source>
</evidence>
<evidence type="ECO:0000313" key="1">
    <source>
        <dbReference type="EMBL" id="KAK8845192.1"/>
    </source>
</evidence>
<organism evidence="1 2">
    <name type="scientific">Tritrichomonas musculus</name>
    <dbReference type="NCBI Taxonomy" id="1915356"/>
    <lineage>
        <taxon>Eukaryota</taxon>
        <taxon>Metamonada</taxon>
        <taxon>Parabasalia</taxon>
        <taxon>Tritrichomonadida</taxon>
        <taxon>Tritrichomonadidae</taxon>
        <taxon>Tritrichomonas</taxon>
    </lineage>
</organism>
<proteinExistence type="predicted"/>
<reference evidence="1 2" key="1">
    <citation type="submission" date="2024-04" db="EMBL/GenBank/DDBJ databases">
        <title>Tritrichomonas musculus Genome.</title>
        <authorList>
            <person name="Alves-Ferreira E."/>
            <person name="Grigg M."/>
            <person name="Lorenzi H."/>
            <person name="Galac M."/>
        </authorList>
    </citation>
    <scope>NUCLEOTIDE SEQUENCE [LARGE SCALE GENOMIC DNA]</scope>
    <source>
        <strain evidence="1 2">EAF2021</strain>
    </source>
</reference>
<name>A0ABR2HFS5_9EUKA</name>
<protein>
    <submittedName>
        <fullName evidence="1">Uncharacterized protein</fullName>
    </submittedName>
</protein>
<accession>A0ABR2HFS5</accession>
<gene>
    <name evidence="1" type="ORF">M9Y10_021374</name>
</gene>
<keyword evidence="2" id="KW-1185">Reference proteome</keyword>
<comment type="caution">
    <text evidence="1">The sequence shown here is derived from an EMBL/GenBank/DDBJ whole genome shotgun (WGS) entry which is preliminary data.</text>
</comment>